<gene>
    <name evidence="3" type="ORF">DA73_0241010</name>
    <name evidence="2" type="ORF">DA73_0400028955</name>
</gene>
<dbReference type="RefSeq" id="WP_038076010.1">
    <property type="nucleotide sequence ID" value="NZ_JHEG04000001.1"/>
</dbReference>
<name>A0A0C1QUK6_9CYAN</name>
<feature type="region of interest" description="Disordered" evidence="1">
    <location>
        <begin position="164"/>
        <end position="183"/>
    </location>
</feature>
<feature type="region of interest" description="Disordered" evidence="1">
    <location>
        <begin position="192"/>
        <end position="211"/>
    </location>
</feature>
<accession>A0A0C1QUK6</accession>
<feature type="compositionally biased region" description="Pro residues" evidence="1">
    <location>
        <begin position="374"/>
        <end position="383"/>
    </location>
</feature>
<reference evidence="2" key="2">
    <citation type="submission" date="2019-11" db="EMBL/GenBank/DDBJ databases">
        <title>Improved Assembly of Tolypothrix boutellei genome.</title>
        <authorList>
            <person name="Sarangi A.N."/>
            <person name="Mukherjee M."/>
            <person name="Ghosh S."/>
            <person name="Singh D."/>
            <person name="Das A."/>
            <person name="Kant S."/>
            <person name="Prusty A."/>
            <person name="Tripathy S."/>
        </authorList>
    </citation>
    <scope>NUCLEOTIDE SEQUENCE</scope>
    <source>
        <strain evidence="2">VB521301</strain>
    </source>
</reference>
<dbReference type="EMBL" id="JHEG02000059">
    <property type="protein sequence ID" value="KIE07468.1"/>
    <property type="molecule type" value="Genomic_DNA"/>
</dbReference>
<comment type="caution">
    <text evidence="3">The sequence shown here is derived from an EMBL/GenBank/DDBJ whole genome shotgun (WGS) entry which is preliminary data.</text>
</comment>
<organism evidence="3">
    <name type="scientific">Tolypothrix bouteillei VB521301</name>
    <dbReference type="NCBI Taxonomy" id="1479485"/>
    <lineage>
        <taxon>Bacteria</taxon>
        <taxon>Bacillati</taxon>
        <taxon>Cyanobacteriota</taxon>
        <taxon>Cyanophyceae</taxon>
        <taxon>Nostocales</taxon>
        <taxon>Tolypothrichaceae</taxon>
        <taxon>Tolypothrix</taxon>
    </lineage>
</organism>
<keyword evidence="4" id="KW-1185">Reference proteome</keyword>
<evidence type="ECO:0000313" key="2">
    <source>
        <dbReference type="EMBL" id="KAF3889059.1"/>
    </source>
</evidence>
<sequence>MSQNSLVDSGAQSSKPYRLKPGLAAALASLEVQLDQELTRYRRSKTGYRTLSQTHVGKVMVSQPQPLSAIATTVGQSQLPAEDNLGDELEKFGLIATPSATTGMEKEDIAVPATTINTPLTFVEEPLQKVSSSSKAEDILQRETLQSLAASVSSTIEELESSLAADHAKTKNPNVSSSVSIVPTNLKEQVSPTNIAAVGNNNDDSRTHPNDYLESSEALLRSLTEEQSKEKKQPSSGNDSLLSPLGIGSMLLLLVASMTLGYVIFNPKSLPQINLGGLFKNDTQQTTETLEGSAKSAATNIPEPTLTPLRKYPNLANQEFPEVRDPNDVVGLKPKPKPVPQAIAPNPVPPPFPVNPPIQRVETLPPTTATLPSPIVPASPKPKPVTVKPKPNSEIKPSADGLYHVITDNKGSNALASARKIIPDAYLSDDGAFIYLGALKNKEKAQLLLQQLQSKGIKARIENQ</sequence>
<reference evidence="3" key="1">
    <citation type="journal article" date="2015" name="Genome Announc.">
        <title>Draft Genome Sequence of Tolypothrix boutellei Strain VB521301.</title>
        <authorList>
            <person name="Chandrababunaidu M.M."/>
            <person name="Singh D."/>
            <person name="Sen D."/>
            <person name="Bhan S."/>
            <person name="Das S."/>
            <person name="Gupta A."/>
            <person name="Adhikary S.P."/>
            <person name="Tripathy S."/>
        </authorList>
    </citation>
    <scope>NUCLEOTIDE SEQUENCE</scope>
    <source>
        <strain evidence="3">VB521301</strain>
    </source>
</reference>
<feature type="compositionally biased region" description="Polar residues" evidence="1">
    <location>
        <begin position="192"/>
        <end position="202"/>
    </location>
</feature>
<feature type="region of interest" description="Disordered" evidence="1">
    <location>
        <begin position="291"/>
        <end position="310"/>
    </location>
</feature>
<dbReference type="EMBL" id="JHEG04000001">
    <property type="protein sequence ID" value="KAF3889059.1"/>
    <property type="molecule type" value="Genomic_DNA"/>
</dbReference>
<evidence type="ECO:0000313" key="4">
    <source>
        <dbReference type="Proteomes" id="UP000029738"/>
    </source>
</evidence>
<dbReference type="OrthoDB" id="483348at2"/>
<protein>
    <recommendedName>
        <fullName evidence="5">SPOR domain-containing protein</fullName>
    </recommendedName>
</protein>
<evidence type="ECO:0008006" key="5">
    <source>
        <dbReference type="Google" id="ProtNLM"/>
    </source>
</evidence>
<evidence type="ECO:0000313" key="3">
    <source>
        <dbReference type="EMBL" id="KIE07468.1"/>
    </source>
</evidence>
<evidence type="ECO:0000256" key="1">
    <source>
        <dbReference type="SAM" id="MobiDB-lite"/>
    </source>
</evidence>
<dbReference type="Proteomes" id="UP000029738">
    <property type="component" value="Unassembled WGS sequence"/>
</dbReference>
<proteinExistence type="predicted"/>
<dbReference type="AlphaFoldDB" id="A0A0C1QUK6"/>
<feature type="region of interest" description="Disordered" evidence="1">
    <location>
        <begin position="370"/>
        <end position="396"/>
    </location>
</feature>
<dbReference type="STRING" id="1479485.DA73_0241010"/>